<dbReference type="STRING" id="1101373.A9O67_05620"/>
<reference evidence="1 2" key="1">
    <citation type="submission" date="2016-06" db="EMBL/GenBank/DDBJ databases">
        <title>Genome sequence of Tepidimonas fonticaldi PL17.</title>
        <authorList>
            <person name="Pinnaka A.K."/>
        </authorList>
    </citation>
    <scope>NUCLEOTIDE SEQUENCE [LARGE SCALE GENOMIC DNA]</scope>
    <source>
        <strain evidence="1 2">PL17</strain>
    </source>
</reference>
<proteinExistence type="predicted"/>
<evidence type="ECO:0000313" key="1">
    <source>
        <dbReference type="EMBL" id="OBS30504.1"/>
    </source>
</evidence>
<comment type="caution">
    <text evidence="1">The sequence shown here is derived from an EMBL/GenBank/DDBJ whole genome shotgun (WGS) entry which is preliminary data.</text>
</comment>
<gene>
    <name evidence="1" type="ORF">A9O67_05620</name>
</gene>
<dbReference type="AlphaFoldDB" id="A0A1A6DUQ1"/>
<accession>A0A1A6DUQ1</accession>
<dbReference type="EMBL" id="LZDH01000056">
    <property type="protein sequence ID" value="OBS30504.1"/>
    <property type="molecule type" value="Genomic_DNA"/>
</dbReference>
<keyword evidence="2" id="KW-1185">Reference proteome</keyword>
<dbReference type="OrthoDB" id="1456570at2"/>
<sequence length="506" mass="57449">MTFDLHYGATPSVEPTVVRELTTPPALRLLNPEPDTIDFVVEPSWDERTVVSLGDNGAQFFDLWFWSLAVAWGLLPAAVPLDTQAHTLWLWAQPEPDGRLQLGLMRADGDEPFDKARALAGIRWREPRADLVHRLGAMWDAILPSAASGEAPAHEANGRRWRKPWLSVAEVPSLEPPPWPLPARVAWFYLLLVRHVEFGRFSEAFADDPVGWTLSLLKGESFALDATQAAWSMLFDDDPPGEEAVRQIQSVCDAVRAGQEGFRAANKRELFQACMQVSEACRDAKAAIVQAIRPRLPMARGSHVADGQGRRAVVIDVRGGHALLYWEDGRITREQLLAACDGSNWRWPVAHGPRFDNRASLDPIDQRRLRCWELDASPVDIVCPVCGYPSTDDVWIEVQDCDVCGFGLDEAVNSLLAEDLTETDDGQWLTPRLNEARERFRRTTWSGPEDEDVDPESYRARMRDPRYRVLVRAYMAEWDAWLNEPDPERKPLEMWRRWNRLRGYPD</sequence>
<evidence type="ECO:0000313" key="2">
    <source>
        <dbReference type="Proteomes" id="UP000091969"/>
    </source>
</evidence>
<protein>
    <submittedName>
        <fullName evidence="1">Uncharacterized protein</fullName>
    </submittedName>
</protein>
<name>A0A1A6DUQ1_9BURK</name>
<dbReference type="Proteomes" id="UP000091969">
    <property type="component" value="Unassembled WGS sequence"/>
</dbReference>
<dbReference type="RefSeq" id="WP_068609008.1">
    <property type="nucleotide sequence ID" value="NZ_LZDH01000056.1"/>
</dbReference>
<organism evidence="1 2">
    <name type="scientific">Tepidimonas fonticaldi</name>
    <dbReference type="NCBI Taxonomy" id="1101373"/>
    <lineage>
        <taxon>Bacteria</taxon>
        <taxon>Pseudomonadati</taxon>
        <taxon>Pseudomonadota</taxon>
        <taxon>Betaproteobacteria</taxon>
        <taxon>Burkholderiales</taxon>
        <taxon>Tepidimonas</taxon>
    </lineage>
</organism>